<name>A0A2U3EII1_PURLI</name>
<dbReference type="EMBL" id="LCWV01000003">
    <property type="protein sequence ID" value="PWI74311.1"/>
    <property type="molecule type" value="Genomic_DNA"/>
</dbReference>
<gene>
    <name evidence="2" type="ORF">PCL_07625</name>
</gene>
<evidence type="ECO:0000313" key="2">
    <source>
        <dbReference type="EMBL" id="PWI74311.1"/>
    </source>
</evidence>
<reference evidence="2 3" key="1">
    <citation type="journal article" date="2016" name="Front. Microbiol.">
        <title>Genome and transcriptome sequences reveal the specific parasitism of the nematophagous Purpureocillium lilacinum 36-1.</title>
        <authorList>
            <person name="Xie J."/>
            <person name="Li S."/>
            <person name="Mo C."/>
            <person name="Xiao X."/>
            <person name="Peng D."/>
            <person name="Wang G."/>
            <person name="Xiao Y."/>
        </authorList>
    </citation>
    <scope>NUCLEOTIDE SEQUENCE [LARGE SCALE GENOMIC DNA]</scope>
    <source>
        <strain evidence="2 3">36-1</strain>
    </source>
</reference>
<dbReference type="AlphaFoldDB" id="A0A2U3EII1"/>
<protein>
    <submittedName>
        <fullName evidence="2">Uncharacterized protein</fullName>
    </submittedName>
</protein>
<comment type="caution">
    <text evidence="2">The sequence shown here is derived from an EMBL/GenBank/DDBJ whole genome shotgun (WGS) entry which is preliminary data.</text>
</comment>
<sequence>MMTEDPSEEELTGGAREDEQENGVGRVHEGGPSDAGAAWTLRSQHLGGYLASAQLEVSETKGGEGQVPGLRARGTSERDDVKHPAIPWFIHAAAAGPGTSDAEEGRLAMAASNGDARNTGADLLEGGSGLLGGQESRSSSRELAELPRDAKDESKVARTGWVAGARRCDARGCRQSVQLLLMGRGPVCWVLVPVVQRAGDVSRARCSAVRRGAVRCVAVRWCCRLMPMRDATMARSSFLADPRGHRQTGAGVGGMGWQAAQALSGLAFLSLGASSRLRLARARRGDARADAKLVLAGLLAGWCFLRASGPSSTAGEARRSPPVGPPRWLATRLDDDLLGDDVMHGPSKDASLDQEGATAICWGGYLPSSADVGATAAYRRAYRYPHEYLCPTSTVLYRFGGGVELPATQRPASRAFMGPWTGWLAGLAGRAAVRQVCIILGLARRRPARADGPVSPASLTRCPALLGASGPVVSHRHLSLLTILPSSPEQFSSRLRHTSTRSWSSADIISARRSAPGRGAGDGMKTCRPSHGKRSYFPYPLHPPPAPPCPTPIPLGDRLAKSLCRCSQPPILCLFSGRRASPPHVASSERGVTACALCRLAFEYSRTISIAATVAESWSVFPAPFLSPCSTHLLERSPAPQGGGGV</sequence>
<feature type="region of interest" description="Disordered" evidence="1">
    <location>
        <begin position="118"/>
        <end position="150"/>
    </location>
</feature>
<evidence type="ECO:0000313" key="3">
    <source>
        <dbReference type="Proteomes" id="UP000245956"/>
    </source>
</evidence>
<feature type="compositionally biased region" description="Basic and acidic residues" evidence="1">
    <location>
        <begin position="138"/>
        <end position="150"/>
    </location>
</feature>
<proteinExistence type="predicted"/>
<evidence type="ECO:0000256" key="1">
    <source>
        <dbReference type="SAM" id="MobiDB-lite"/>
    </source>
</evidence>
<feature type="compositionally biased region" description="Acidic residues" evidence="1">
    <location>
        <begin position="1"/>
        <end position="11"/>
    </location>
</feature>
<feature type="region of interest" description="Disordered" evidence="1">
    <location>
        <begin position="57"/>
        <end position="79"/>
    </location>
</feature>
<accession>A0A2U3EII1</accession>
<organism evidence="2 3">
    <name type="scientific">Purpureocillium lilacinum</name>
    <name type="common">Paecilomyces lilacinus</name>
    <dbReference type="NCBI Taxonomy" id="33203"/>
    <lineage>
        <taxon>Eukaryota</taxon>
        <taxon>Fungi</taxon>
        <taxon>Dikarya</taxon>
        <taxon>Ascomycota</taxon>
        <taxon>Pezizomycotina</taxon>
        <taxon>Sordariomycetes</taxon>
        <taxon>Hypocreomycetidae</taxon>
        <taxon>Hypocreales</taxon>
        <taxon>Ophiocordycipitaceae</taxon>
        <taxon>Purpureocillium</taxon>
    </lineage>
</organism>
<dbReference type="Proteomes" id="UP000245956">
    <property type="component" value="Unassembled WGS sequence"/>
</dbReference>
<feature type="region of interest" description="Disordered" evidence="1">
    <location>
        <begin position="1"/>
        <end position="37"/>
    </location>
</feature>